<gene>
    <name evidence="1" type="ORF">GWK09_14790</name>
</gene>
<evidence type="ECO:0000313" key="2">
    <source>
        <dbReference type="Proteomes" id="UP000468443"/>
    </source>
</evidence>
<accession>A0A6P0UET6</accession>
<reference evidence="1 2" key="1">
    <citation type="submission" date="2020-01" db="EMBL/GenBank/DDBJ databases">
        <title>Muriicola jejuensis KCTC 22299.</title>
        <authorList>
            <person name="Wang G."/>
        </authorList>
    </citation>
    <scope>NUCLEOTIDE SEQUENCE [LARGE SCALE GENOMIC DNA]</scope>
    <source>
        <strain evidence="1 2">KCTC 22299</strain>
    </source>
</reference>
<proteinExistence type="predicted"/>
<comment type="caution">
    <text evidence="1">The sequence shown here is derived from an EMBL/GenBank/DDBJ whole genome shotgun (WGS) entry which is preliminary data.</text>
</comment>
<dbReference type="RefSeq" id="WP_163694246.1">
    <property type="nucleotide sequence ID" value="NZ_FXTW01000019.1"/>
</dbReference>
<protein>
    <submittedName>
        <fullName evidence="1">Uncharacterized protein</fullName>
    </submittedName>
</protein>
<name>A0A6P0UET6_9FLAO</name>
<dbReference type="AlphaFoldDB" id="A0A6P0UET6"/>
<sequence length="185" mass="21962">MSTPIKKDVEEFIKRISNKQKWPKIDTFLIVSLMRIAGKAYDAGTVDGRVSAVIIYHQIVEEFLVHLLKLSNLYIQAKIWPSRLDLEISNKLMFGQILKEHKRSIKFNGKDVLLLKCERFNTTRIEYVHRLLKFKSDEERVTRSAEINNDYYEIIDLYLEGRKDIEDRLNDLSHHIDWNEIEKNI</sequence>
<evidence type="ECO:0000313" key="1">
    <source>
        <dbReference type="EMBL" id="NER11791.1"/>
    </source>
</evidence>
<dbReference type="EMBL" id="JAABOP010000014">
    <property type="protein sequence ID" value="NER11791.1"/>
    <property type="molecule type" value="Genomic_DNA"/>
</dbReference>
<keyword evidence="2" id="KW-1185">Reference proteome</keyword>
<dbReference type="Proteomes" id="UP000468443">
    <property type="component" value="Unassembled WGS sequence"/>
</dbReference>
<organism evidence="1 2">
    <name type="scientific">Muriicola jejuensis</name>
    <dbReference type="NCBI Taxonomy" id="504488"/>
    <lineage>
        <taxon>Bacteria</taxon>
        <taxon>Pseudomonadati</taxon>
        <taxon>Bacteroidota</taxon>
        <taxon>Flavobacteriia</taxon>
        <taxon>Flavobacteriales</taxon>
        <taxon>Flavobacteriaceae</taxon>
        <taxon>Muriicola</taxon>
    </lineage>
</organism>